<feature type="domain" description="Rho-GAP" evidence="6">
    <location>
        <begin position="412"/>
        <end position="602"/>
    </location>
</feature>
<dbReference type="InterPro" id="IPR008936">
    <property type="entry name" value="Rho_GTPase_activation_prot"/>
</dbReference>
<dbReference type="PANTHER" id="PTHR46199">
    <property type="entry name" value="RAC GTPASE-ACTIVATING PROTEIN 1"/>
    <property type="match status" value="1"/>
</dbReference>
<feature type="region of interest" description="Disordered" evidence="4">
    <location>
        <begin position="945"/>
        <end position="984"/>
    </location>
</feature>
<keyword evidence="3" id="KW-0175">Coiled coil</keyword>
<dbReference type="GO" id="GO:0005096">
    <property type="term" value="F:GTPase activator activity"/>
    <property type="evidence" value="ECO:0007669"/>
    <property type="project" value="TreeGrafter"/>
</dbReference>
<dbReference type="GO" id="GO:0005634">
    <property type="term" value="C:nucleus"/>
    <property type="evidence" value="ECO:0007669"/>
    <property type="project" value="TreeGrafter"/>
</dbReference>
<feature type="compositionally biased region" description="Low complexity" evidence="4">
    <location>
        <begin position="945"/>
        <end position="964"/>
    </location>
</feature>
<dbReference type="GO" id="GO:0032154">
    <property type="term" value="C:cleavage furrow"/>
    <property type="evidence" value="ECO:0007669"/>
    <property type="project" value="TreeGrafter"/>
</dbReference>
<keyword evidence="2" id="KW-0862">Zinc</keyword>
<sequence>MMSKHDKICSENSRKLLNLIINTQKSGLDVADLGMIHLVNEIDRLRKLWKASEESKKKILEEARQTERQLIETRKTVEVQKSDLADTRKHMSVVMEENRALKLDLNVYETREKQLKEAMKSGLFDSLTKEDRDQFAFLREPLMRTHSTRVQAKYPQILHETQDDGDDSEVDYDVTGDSLDEVIVLRNGREVRRSSVARNRRSSSAQPNVAPTAPAINSKRSRSRVMTATIEEEPSEGGTPPKRCRDGSSNAPEVTTTTTTTTTLTITGKDGRPGRSSVHRTVTRRSLSCGSVPSVGTPGQTTGMVGGNAAITKSTLDIRTLKRCVNAPSWTTGSSKDIAAREHTFEEVGINFVIQKCDGCQSSIFASKSLKCKDCHQSVHKMCARLLHPPCVPRQKTISTPKSVNRTQRREYRLQDFCTSAKPMIPYPIVHCVVALEKNRLNHIGLYRVPGDVRVVGKLLTELRTSKTVPNLDIQDSDVITETLKRFLRDLRDPLVPKTSRAEILSAGALYAADQAKGRLALNRVICELPQANRDTMAYLFLHWKKVIAHSEFNKMDEKPMATCLAPAVMGMPQKIDKTAAHDVANCERTMIALFSFDDIYWQRFLNNQTDVIETPRYAETNAAVFDRSILGPNLKVFQMEVDGPPPFSGVIDETNESFSNRVNSIDEDAEEHENEFVGKGQSELQKEVDEMKTAQSFSGVCLNENQVSESDVETANSRISDFSYFKTANEIGTSDMSTKVEESVSKDDEDDEWGDFGAAAPISDTIVEVSANGDDDDWGDFDQARPSKIEAIKPTFTKNDSLEDWGAFEGEEIKGANDDWQAEFASAAVGPSTSVEAESFLKLESLMDNEEFWNDGFDSENVYTPEEDEECNSECSDIIQKFNDVNLNENDASAYLWLSLRIVEDARSLKFEWKSSSLRKNHFNSLRIDPNKVERREKPIFDSSMLLPTPVSSSVPSSSNKLSPTEESKDTPSSTSNGDSPTIPVVDFDWDASGLTNPLKGAGQTSAIIDVDFLSSNGVVNSFTNPLQKDLAEFGLNSSNELQNHSKSSILDSILQKTNESRKSPYKDVQVLSLDARKLLEQLPDLEYLQSSMLMFPMGSGISNRDPSSEQRNVETESQFNHTLTEKAPVSQKAEEFVTRIFKDLVESWNEIVTIDKNMKLDELLKGYDIDKKLEGMKMMNKDELIDIMRVKLMSIQTMEQEIQLLSKHKQDLALKLKICETRIMDSQLRVFDKMDSAFKTILDDFEKREIELVEKLEEVEKKNESVSKRNEELDFTLTSAMNRIESQEEKIDALNKENDRISKHNADLETELAIVKKKNERLTDEIFVLEEKKTQLNEELIDSREQMIERTKEVQRLQTAMLQEDEKNREKARRNELELVQQMVEKYEKHFEMLECQIKGKLKRNIANNYREMLDVISDEKTHIPTPPSSSFGDPLLDLANELERNKENKKRPLSDKSSCPPSPKRNVGVQVERRSEKKVSAPVKRVLPVSSRGFRN</sequence>
<evidence type="ECO:0000259" key="5">
    <source>
        <dbReference type="PROSITE" id="PS50081"/>
    </source>
</evidence>
<evidence type="ECO:0000256" key="2">
    <source>
        <dbReference type="ARBA" id="ARBA00022833"/>
    </source>
</evidence>
<keyword evidence="1" id="KW-0479">Metal-binding</keyword>
<dbReference type="GO" id="GO:0030496">
    <property type="term" value="C:midbody"/>
    <property type="evidence" value="ECO:0007669"/>
    <property type="project" value="TreeGrafter"/>
</dbReference>
<dbReference type="InterPro" id="IPR046349">
    <property type="entry name" value="C1-like_sf"/>
</dbReference>
<dbReference type="GO" id="GO:0007266">
    <property type="term" value="P:Rho protein signal transduction"/>
    <property type="evidence" value="ECO:0007669"/>
    <property type="project" value="TreeGrafter"/>
</dbReference>
<feature type="compositionally biased region" description="Basic and acidic residues" evidence="4">
    <location>
        <begin position="1448"/>
        <end position="1457"/>
    </location>
</feature>
<dbReference type="OrthoDB" id="2218807at2759"/>
<dbReference type="SUPFAM" id="SSF48350">
    <property type="entry name" value="GTPase activation domain, GAP"/>
    <property type="match status" value="1"/>
</dbReference>
<dbReference type="Gene3D" id="3.30.60.20">
    <property type="match status" value="1"/>
</dbReference>
<feature type="coiled-coil region" evidence="3">
    <location>
        <begin position="56"/>
        <end position="118"/>
    </location>
</feature>
<dbReference type="SMART" id="SM00324">
    <property type="entry name" value="RhoGAP"/>
    <property type="match status" value="1"/>
</dbReference>
<gene>
    <name evidence="7" type="ORF">CBOVIS_LOCUS1431</name>
</gene>
<feature type="compositionally biased region" description="Polar residues" evidence="4">
    <location>
        <begin position="972"/>
        <end position="981"/>
    </location>
</feature>
<dbReference type="PANTHER" id="PTHR46199:SF3">
    <property type="entry name" value="RAC GTPASE-ACTIVATING PROTEIN 1"/>
    <property type="match status" value="1"/>
</dbReference>
<dbReference type="EMBL" id="CADEPM010000001">
    <property type="protein sequence ID" value="CAB3398115.1"/>
    <property type="molecule type" value="Genomic_DNA"/>
</dbReference>
<accession>A0A8S1EF23</accession>
<dbReference type="InterPro" id="IPR002219">
    <property type="entry name" value="PKC_DAG/PE"/>
</dbReference>
<dbReference type="InterPro" id="IPR000198">
    <property type="entry name" value="RhoGAP_dom"/>
</dbReference>
<reference evidence="7 8" key="1">
    <citation type="submission" date="2020-04" db="EMBL/GenBank/DDBJ databases">
        <authorList>
            <person name="Laetsch R D."/>
            <person name="Stevens L."/>
            <person name="Kumar S."/>
            <person name="Blaxter L. M."/>
        </authorList>
    </citation>
    <scope>NUCLEOTIDE SEQUENCE [LARGE SCALE GENOMIC DNA]</scope>
</reference>
<comment type="caution">
    <text evidence="7">The sequence shown here is derived from an EMBL/GenBank/DDBJ whole genome shotgun (WGS) entry which is preliminary data.</text>
</comment>
<dbReference type="GO" id="GO:0051256">
    <property type="term" value="P:mitotic spindle midzone assembly"/>
    <property type="evidence" value="ECO:0007669"/>
    <property type="project" value="TreeGrafter"/>
</dbReference>
<dbReference type="PROSITE" id="PS50081">
    <property type="entry name" value="ZF_DAG_PE_2"/>
    <property type="match status" value="1"/>
</dbReference>
<dbReference type="Pfam" id="PF00130">
    <property type="entry name" value="C1_1"/>
    <property type="match status" value="1"/>
</dbReference>
<feature type="region of interest" description="Disordered" evidence="4">
    <location>
        <begin position="1448"/>
        <end position="1499"/>
    </location>
</feature>
<evidence type="ECO:0000256" key="4">
    <source>
        <dbReference type="SAM" id="MobiDB-lite"/>
    </source>
</evidence>
<dbReference type="GO" id="GO:0097149">
    <property type="term" value="C:centralspindlin complex"/>
    <property type="evidence" value="ECO:0007669"/>
    <property type="project" value="TreeGrafter"/>
</dbReference>
<feature type="compositionally biased region" description="Low complexity" evidence="4">
    <location>
        <begin position="194"/>
        <end position="205"/>
    </location>
</feature>
<dbReference type="Pfam" id="PF00620">
    <property type="entry name" value="RhoGAP"/>
    <property type="match status" value="1"/>
</dbReference>
<name>A0A8S1EF23_9PELO</name>
<feature type="coiled-coil region" evidence="3">
    <location>
        <begin position="1244"/>
        <end position="1399"/>
    </location>
</feature>
<feature type="region of interest" description="Disordered" evidence="4">
    <location>
        <begin position="1100"/>
        <end position="1123"/>
    </location>
</feature>
<protein>
    <submittedName>
        <fullName evidence="7">Uncharacterized protein</fullName>
    </submittedName>
</protein>
<feature type="compositionally biased region" description="Low complexity" evidence="4">
    <location>
        <begin position="255"/>
        <end position="267"/>
    </location>
</feature>
<dbReference type="GO" id="GO:0051233">
    <property type="term" value="C:spindle midzone"/>
    <property type="evidence" value="ECO:0007669"/>
    <property type="project" value="TreeGrafter"/>
</dbReference>
<evidence type="ECO:0000313" key="7">
    <source>
        <dbReference type="EMBL" id="CAB3398115.1"/>
    </source>
</evidence>
<feature type="region of interest" description="Disordered" evidence="4">
    <location>
        <begin position="193"/>
        <end position="306"/>
    </location>
</feature>
<proteinExistence type="predicted"/>
<dbReference type="Proteomes" id="UP000494206">
    <property type="component" value="Unassembled WGS sequence"/>
</dbReference>
<evidence type="ECO:0000256" key="3">
    <source>
        <dbReference type="SAM" id="Coils"/>
    </source>
</evidence>
<dbReference type="GO" id="GO:0046872">
    <property type="term" value="F:metal ion binding"/>
    <property type="evidence" value="ECO:0007669"/>
    <property type="project" value="UniProtKB-KW"/>
</dbReference>
<dbReference type="GO" id="GO:0000281">
    <property type="term" value="P:mitotic cytokinesis"/>
    <property type="evidence" value="ECO:0007669"/>
    <property type="project" value="TreeGrafter"/>
</dbReference>
<dbReference type="SUPFAM" id="SSF57889">
    <property type="entry name" value="Cysteine-rich domain"/>
    <property type="match status" value="1"/>
</dbReference>
<evidence type="ECO:0000259" key="6">
    <source>
        <dbReference type="PROSITE" id="PS50238"/>
    </source>
</evidence>
<dbReference type="Gene3D" id="1.10.555.10">
    <property type="entry name" value="Rho GTPase activation protein"/>
    <property type="match status" value="1"/>
</dbReference>
<dbReference type="PROSITE" id="PS50238">
    <property type="entry name" value="RHOGAP"/>
    <property type="match status" value="1"/>
</dbReference>
<keyword evidence="8" id="KW-1185">Reference proteome</keyword>
<dbReference type="SMART" id="SM00109">
    <property type="entry name" value="C1"/>
    <property type="match status" value="1"/>
</dbReference>
<feature type="domain" description="Phorbol-ester/DAG-type" evidence="5">
    <location>
        <begin position="342"/>
        <end position="391"/>
    </location>
</feature>
<evidence type="ECO:0000313" key="8">
    <source>
        <dbReference type="Proteomes" id="UP000494206"/>
    </source>
</evidence>
<dbReference type="PROSITE" id="PS00479">
    <property type="entry name" value="ZF_DAG_PE_1"/>
    <property type="match status" value="1"/>
</dbReference>
<evidence type="ECO:0000256" key="1">
    <source>
        <dbReference type="ARBA" id="ARBA00022723"/>
    </source>
</evidence>
<organism evidence="7 8">
    <name type="scientific">Caenorhabditis bovis</name>
    <dbReference type="NCBI Taxonomy" id="2654633"/>
    <lineage>
        <taxon>Eukaryota</taxon>
        <taxon>Metazoa</taxon>
        <taxon>Ecdysozoa</taxon>
        <taxon>Nematoda</taxon>
        <taxon>Chromadorea</taxon>
        <taxon>Rhabditida</taxon>
        <taxon>Rhabditina</taxon>
        <taxon>Rhabditomorpha</taxon>
        <taxon>Rhabditoidea</taxon>
        <taxon>Rhabditidae</taxon>
        <taxon>Peloderinae</taxon>
        <taxon>Caenorhabditis</taxon>
    </lineage>
</organism>